<dbReference type="EMBL" id="WQMT02000009">
    <property type="protein sequence ID" value="KAG9218597.1"/>
    <property type="molecule type" value="Genomic_DNA"/>
</dbReference>
<reference evidence="1 2" key="1">
    <citation type="journal article" date="2021" name="Appl. Environ. Microbiol.">
        <title>Genetic linkage and physical mapping for an oyster mushroom Pleurotus cornucopiae and QTL analysis for the trait cap color.</title>
        <authorList>
            <person name="Zhang Y."/>
            <person name="Gao W."/>
            <person name="Sonnenberg A."/>
            <person name="Chen Q."/>
            <person name="Zhang J."/>
            <person name="Huang C."/>
        </authorList>
    </citation>
    <scope>NUCLEOTIDE SEQUENCE [LARGE SCALE GENOMIC DNA]</scope>
    <source>
        <strain evidence="1">CCMSSC00406</strain>
    </source>
</reference>
<keyword evidence="2" id="KW-1185">Reference proteome</keyword>
<protein>
    <submittedName>
        <fullName evidence="1">Uncharacterized protein</fullName>
    </submittedName>
</protein>
<gene>
    <name evidence="1" type="ORF">CCMSSC00406_0001289</name>
</gene>
<evidence type="ECO:0000313" key="1">
    <source>
        <dbReference type="EMBL" id="KAG9218597.1"/>
    </source>
</evidence>
<comment type="caution">
    <text evidence="1">The sequence shown here is derived from an EMBL/GenBank/DDBJ whole genome shotgun (WGS) entry which is preliminary data.</text>
</comment>
<organism evidence="1 2">
    <name type="scientific">Pleurotus cornucopiae</name>
    <name type="common">Cornucopia mushroom</name>
    <dbReference type="NCBI Taxonomy" id="5321"/>
    <lineage>
        <taxon>Eukaryota</taxon>
        <taxon>Fungi</taxon>
        <taxon>Dikarya</taxon>
        <taxon>Basidiomycota</taxon>
        <taxon>Agaricomycotina</taxon>
        <taxon>Agaricomycetes</taxon>
        <taxon>Agaricomycetidae</taxon>
        <taxon>Agaricales</taxon>
        <taxon>Pleurotineae</taxon>
        <taxon>Pleurotaceae</taxon>
        <taxon>Pleurotus</taxon>
    </lineage>
</organism>
<proteinExistence type="predicted"/>
<name>A0ACB7IK69_PLECO</name>
<accession>A0ACB7IK69</accession>
<evidence type="ECO:0000313" key="2">
    <source>
        <dbReference type="Proteomes" id="UP000824881"/>
    </source>
</evidence>
<sequence length="315" mass="36273">MTLMAGLESSMSSPYVSLSHFRLDLECQYWRHWEHFANIQVVTDEIYDELMNLLLYDIVVQHTDHHSNAYTFSLDELHSFVRSMKATRRKDFSYAPFVKDDLMRAKAFKTRDLREAPPSSVGGINLSYMLEDLPCTTDQGPERRQFSTYWGENFARTGRDQWMREHSYTLFLWAVSPWFFGAPNALLRGLDDIFINKQVAIEPWRQFMRNLHAEWQDFILNSAVLLAANVAFLAIQSIDGNKDRPEFRSPPQIASYVSTLMSISSIFAGLLLVHNTREKVQDSILEAVSLSLFELPETSSSDVRALEVPLPSRSS</sequence>
<dbReference type="Proteomes" id="UP000824881">
    <property type="component" value="Unassembled WGS sequence"/>
</dbReference>